<dbReference type="EMBL" id="BAAAME010000004">
    <property type="protein sequence ID" value="GAA1738310.1"/>
    <property type="molecule type" value="Genomic_DNA"/>
</dbReference>
<feature type="transmembrane region" description="Helical" evidence="2">
    <location>
        <begin position="62"/>
        <end position="83"/>
    </location>
</feature>
<feature type="transmembrane region" description="Helical" evidence="2">
    <location>
        <begin position="95"/>
        <end position="115"/>
    </location>
</feature>
<keyword evidence="2" id="KW-0812">Transmembrane</keyword>
<name>A0ABN2JT93_9ACTN</name>
<dbReference type="Proteomes" id="UP001501057">
    <property type="component" value="Unassembled WGS sequence"/>
</dbReference>
<proteinExistence type="predicted"/>
<organism evidence="3 4">
    <name type="scientific">Aeromicrobium alkaliterrae</name>
    <dbReference type="NCBI Taxonomy" id="302168"/>
    <lineage>
        <taxon>Bacteria</taxon>
        <taxon>Bacillati</taxon>
        <taxon>Actinomycetota</taxon>
        <taxon>Actinomycetes</taxon>
        <taxon>Propionibacteriales</taxon>
        <taxon>Nocardioidaceae</taxon>
        <taxon>Aeromicrobium</taxon>
    </lineage>
</organism>
<accession>A0ABN2JT93</accession>
<reference evidence="3 4" key="1">
    <citation type="journal article" date="2019" name="Int. J. Syst. Evol. Microbiol.">
        <title>The Global Catalogue of Microorganisms (GCM) 10K type strain sequencing project: providing services to taxonomists for standard genome sequencing and annotation.</title>
        <authorList>
            <consortium name="The Broad Institute Genomics Platform"/>
            <consortium name="The Broad Institute Genome Sequencing Center for Infectious Disease"/>
            <person name="Wu L."/>
            <person name="Ma J."/>
        </authorList>
    </citation>
    <scope>NUCLEOTIDE SEQUENCE [LARGE SCALE GENOMIC DNA]</scope>
    <source>
        <strain evidence="3 4">JCM 13518</strain>
    </source>
</reference>
<protein>
    <recommendedName>
        <fullName evidence="5">PrsW family intramembrane metalloprotease</fullName>
    </recommendedName>
</protein>
<dbReference type="InterPro" id="IPR026898">
    <property type="entry name" value="PrsW"/>
</dbReference>
<dbReference type="Pfam" id="PF13367">
    <property type="entry name" value="PrsW-protease"/>
    <property type="match status" value="1"/>
</dbReference>
<dbReference type="PANTHER" id="PTHR36844:SF1">
    <property type="entry name" value="PROTEASE PRSW"/>
    <property type="match status" value="1"/>
</dbReference>
<evidence type="ECO:0000313" key="3">
    <source>
        <dbReference type="EMBL" id="GAA1738310.1"/>
    </source>
</evidence>
<keyword evidence="2" id="KW-1133">Transmembrane helix</keyword>
<sequence>MRDVTPDVVLPPSGPAPAAPVPPAGDPWKQRGRLALVIGNVLLAIGGVGLIVYLGIRADSAQAIALGIGLGLLPLPLVGLFYWWIDRYDPEPRRYVVSAFLWGAVGAVGIALIFNDLLADTFDLTDSATATFVAPFVEETGKGLFLLATFLRARRVLGGLLDGLFYAGVVGLGFAFVENVLYYSVSYLGGPELGVSGAQGATATFAIRGLVSPFAHPLFTSALGLALGFAVLTRSWWARVPIVILGWAGSMLMHGLWNGSISYVGPLGFILFYLALMLVFAGFLVLAVMLRQRESVVLRRSLSYLAQRGWIDPTELPWLTWFGYRSQARRHARDNGGPEAVRALRRYQRLTTDLAFSHDAVMLRRPLHRGVEHTLAVRAEMDELRPRLVLPPPLTPLPRPPLPPVHPAYVAPGVPSGPWS</sequence>
<evidence type="ECO:0000256" key="1">
    <source>
        <dbReference type="SAM" id="MobiDB-lite"/>
    </source>
</evidence>
<evidence type="ECO:0000256" key="2">
    <source>
        <dbReference type="SAM" id="Phobius"/>
    </source>
</evidence>
<keyword evidence="2" id="KW-0472">Membrane</keyword>
<feature type="transmembrane region" description="Helical" evidence="2">
    <location>
        <begin position="269"/>
        <end position="290"/>
    </location>
</feature>
<feature type="transmembrane region" description="Helical" evidence="2">
    <location>
        <begin position="236"/>
        <end position="257"/>
    </location>
</feature>
<feature type="transmembrane region" description="Helical" evidence="2">
    <location>
        <begin position="205"/>
        <end position="229"/>
    </location>
</feature>
<feature type="region of interest" description="Disordered" evidence="1">
    <location>
        <begin position="1"/>
        <end position="23"/>
    </location>
</feature>
<feature type="compositionally biased region" description="Pro residues" evidence="1">
    <location>
        <begin position="12"/>
        <end position="23"/>
    </location>
</feature>
<evidence type="ECO:0000313" key="4">
    <source>
        <dbReference type="Proteomes" id="UP001501057"/>
    </source>
</evidence>
<gene>
    <name evidence="3" type="ORF">GCM10009710_18280</name>
</gene>
<evidence type="ECO:0008006" key="5">
    <source>
        <dbReference type="Google" id="ProtNLM"/>
    </source>
</evidence>
<comment type="caution">
    <text evidence="3">The sequence shown here is derived from an EMBL/GenBank/DDBJ whole genome shotgun (WGS) entry which is preliminary data.</text>
</comment>
<dbReference type="PANTHER" id="PTHR36844">
    <property type="entry name" value="PROTEASE PRSW"/>
    <property type="match status" value="1"/>
</dbReference>
<keyword evidence="4" id="KW-1185">Reference proteome</keyword>
<feature type="transmembrane region" description="Helical" evidence="2">
    <location>
        <begin position="163"/>
        <end position="185"/>
    </location>
</feature>
<feature type="transmembrane region" description="Helical" evidence="2">
    <location>
        <begin position="34"/>
        <end position="56"/>
    </location>
</feature>